<evidence type="ECO:0000256" key="4">
    <source>
        <dbReference type="ARBA" id="ARBA00022670"/>
    </source>
</evidence>
<dbReference type="Proteomes" id="UP000324800">
    <property type="component" value="Unassembled WGS sequence"/>
</dbReference>
<accession>A0A5J4WGB2</accession>
<protein>
    <recommendedName>
        <fullName evidence="3">ubiquitinyl hydrolase 1</fullName>
        <ecNumber evidence="3">3.4.19.12</ecNumber>
    </recommendedName>
</protein>
<evidence type="ECO:0000256" key="3">
    <source>
        <dbReference type="ARBA" id="ARBA00012759"/>
    </source>
</evidence>
<comment type="caution">
    <text evidence="10">The sequence shown here is derived from an EMBL/GenBank/DDBJ whole genome shotgun (WGS) entry which is preliminary data.</text>
</comment>
<dbReference type="PROSITE" id="PS50235">
    <property type="entry name" value="USP_3"/>
    <property type="match status" value="1"/>
</dbReference>
<dbReference type="Gene3D" id="3.90.70.10">
    <property type="entry name" value="Cysteine proteinases"/>
    <property type="match status" value="1"/>
</dbReference>
<reference evidence="10 11" key="1">
    <citation type="submission" date="2019-03" db="EMBL/GenBank/DDBJ databases">
        <title>Single cell metagenomics reveals metabolic interactions within the superorganism composed of flagellate Streblomastix strix and complex community of Bacteroidetes bacteria on its surface.</title>
        <authorList>
            <person name="Treitli S.C."/>
            <person name="Kolisko M."/>
            <person name="Husnik F."/>
            <person name="Keeling P."/>
            <person name="Hampl V."/>
        </authorList>
    </citation>
    <scope>NUCLEOTIDE SEQUENCE [LARGE SCALE GENOMIC DNA]</scope>
    <source>
        <strain evidence="10">ST1C</strain>
    </source>
</reference>
<evidence type="ECO:0000256" key="7">
    <source>
        <dbReference type="ARBA" id="ARBA00022807"/>
    </source>
</evidence>
<dbReference type="InterPro" id="IPR050164">
    <property type="entry name" value="Peptidase_C19"/>
</dbReference>
<sequence length="181" mass="21100">MGKRGKGRDGNQWSKKGKGKDYRAQLVKISDHISFPLLLNMSDYALQEDDQLENINIVDEREKVKEKENDMKQSNQLFAGSPFYKLYGVVQHSGTLNGGHYIAYVRHRKIIISQEDKNADINIQKDKEKEIKQDNSETREEKSGDDIEQDWFYISDSNVQPARIADVMRAEAYILFYEQYQ</sequence>
<evidence type="ECO:0000256" key="8">
    <source>
        <dbReference type="SAM" id="MobiDB-lite"/>
    </source>
</evidence>
<dbReference type="PANTHER" id="PTHR24006">
    <property type="entry name" value="UBIQUITIN CARBOXYL-TERMINAL HYDROLASE"/>
    <property type="match status" value="1"/>
</dbReference>
<evidence type="ECO:0000256" key="6">
    <source>
        <dbReference type="ARBA" id="ARBA00022801"/>
    </source>
</evidence>
<dbReference type="InterPro" id="IPR028889">
    <property type="entry name" value="USP"/>
</dbReference>
<dbReference type="GO" id="GO:0004843">
    <property type="term" value="F:cysteine-type deubiquitinase activity"/>
    <property type="evidence" value="ECO:0007669"/>
    <property type="project" value="UniProtKB-EC"/>
</dbReference>
<evidence type="ECO:0000259" key="9">
    <source>
        <dbReference type="PROSITE" id="PS50235"/>
    </source>
</evidence>
<organism evidence="10 11">
    <name type="scientific">Streblomastix strix</name>
    <dbReference type="NCBI Taxonomy" id="222440"/>
    <lineage>
        <taxon>Eukaryota</taxon>
        <taxon>Metamonada</taxon>
        <taxon>Preaxostyla</taxon>
        <taxon>Oxymonadida</taxon>
        <taxon>Streblomastigidae</taxon>
        <taxon>Streblomastix</taxon>
    </lineage>
</organism>
<dbReference type="InterPro" id="IPR038765">
    <property type="entry name" value="Papain-like_cys_pep_sf"/>
</dbReference>
<dbReference type="GO" id="GO:0005634">
    <property type="term" value="C:nucleus"/>
    <property type="evidence" value="ECO:0007669"/>
    <property type="project" value="TreeGrafter"/>
</dbReference>
<name>A0A5J4WGB2_9EUKA</name>
<gene>
    <name evidence="10" type="ORF">EZS28_010514</name>
</gene>
<evidence type="ECO:0000256" key="5">
    <source>
        <dbReference type="ARBA" id="ARBA00022786"/>
    </source>
</evidence>
<dbReference type="GO" id="GO:0016579">
    <property type="term" value="P:protein deubiquitination"/>
    <property type="evidence" value="ECO:0007669"/>
    <property type="project" value="InterPro"/>
</dbReference>
<keyword evidence="5" id="KW-0833">Ubl conjugation pathway</keyword>
<evidence type="ECO:0000256" key="1">
    <source>
        <dbReference type="ARBA" id="ARBA00000707"/>
    </source>
</evidence>
<proteinExistence type="inferred from homology"/>
<feature type="region of interest" description="Disordered" evidence="8">
    <location>
        <begin position="1"/>
        <end position="21"/>
    </location>
</feature>
<dbReference type="OrthoDB" id="2020758at2759"/>
<feature type="domain" description="USP" evidence="9">
    <location>
        <begin position="1"/>
        <end position="180"/>
    </location>
</feature>
<dbReference type="GO" id="GO:0006508">
    <property type="term" value="P:proteolysis"/>
    <property type="evidence" value="ECO:0007669"/>
    <property type="project" value="UniProtKB-KW"/>
</dbReference>
<keyword evidence="7" id="KW-0788">Thiol protease</keyword>
<dbReference type="PANTHER" id="PTHR24006:SF888">
    <property type="entry name" value="UBIQUITIN CARBOXYL-TERMINAL HYDROLASE 30"/>
    <property type="match status" value="1"/>
</dbReference>
<evidence type="ECO:0000313" key="10">
    <source>
        <dbReference type="EMBL" id="KAA6393961.1"/>
    </source>
</evidence>
<evidence type="ECO:0000313" key="11">
    <source>
        <dbReference type="Proteomes" id="UP000324800"/>
    </source>
</evidence>
<dbReference type="GO" id="GO:0005829">
    <property type="term" value="C:cytosol"/>
    <property type="evidence" value="ECO:0007669"/>
    <property type="project" value="TreeGrafter"/>
</dbReference>
<keyword evidence="4" id="KW-0645">Protease</keyword>
<dbReference type="Pfam" id="PF00443">
    <property type="entry name" value="UCH"/>
    <property type="match status" value="1"/>
</dbReference>
<keyword evidence="6" id="KW-0378">Hydrolase</keyword>
<dbReference type="InterPro" id="IPR018200">
    <property type="entry name" value="USP_CS"/>
</dbReference>
<comment type="catalytic activity">
    <reaction evidence="1">
        <text>Thiol-dependent hydrolysis of ester, thioester, amide, peptide and isopeptide bonds formed by the C-terminal Gly of ubiquitin (a 76-residue protein attached to proteins as an intracellular targeting signal).</text>
        <dbReference type="EC" id="3.4.19.12"/>
    </reaction>
</comment>
<dbReference type="EC" id="3.4.19.12" evidence="3"/>
<dbReference type="SUPFAM" id="SSF54001">
    <property type="entry name" value="Cysteine proteinases"/>
    <property type="match status" value="1"/>
</dbReference>
<dbReference type="EMBL" id="SNRW01002086">
    <property type="protein sequence ID" value="KAA6393961.1"/>
    <property type="molecule type" value="Genomic_DNA"/>
</dbReference>
<evidence type="ECO:0000256" key="2">
    <source>
        <dbReference type="ARBA" id="ARBA00009085"/>
    </source>
</evidence>
<comment type="similarity">
    <text evidence="2">Belongs to the peptidase C19 family.</text>
</comment>
<dbReference type="PROSITE" id="PS00973">
    <property type="entry name" value="USP_2"/>
    <property type="match status" value="1"/>
</dbReference>
<dbReference type="InterPro" id="IPR001394">
    <property type="entry name" value="Peptidase_C19_UCH"/>
</dbReference>
<dbReference type="AlphaFoldDB" id="A0A5J4WGB2"/>